<dbReference type="InterPro" id="IPR017531">
    <property type="entry name" value="Hydrolase-1_PEP"/>
</dbReference>
<dbReference type="RefSeq" id="WP_011112659.1">
    <property type="nucleotide sequence ID" value="NC_004757.1"/>
</dbReference>
<dbReference type="DNASU" id="1083123"/>
<dbReference type="Pfam" id="PF12146">
    <property type="entry name" value="Hydrolase_4"/>
    <property type="match status" value="1"/>
</dbReference>
<dbReference type="OrthoDB" id="5379975at2"/>
<gene>
    <name evidence="2" type="ordered locus">NE2161</name>
</gene>
<dbReference type="eggNOG" id="COG1073">
    <property type="taxonomic scope" value="Bacteria"/>
</dbReference>
<dbReference type="Proteomes" id="UP000001416">
    <property type="component" value="Chromosome"/>
</dbReference>
<evidence type="ECO:0000259" key="1">
    <source>
        <dbReference type="Pfam" id="PF12146"/>
    </source>
</evidence>
<feature type="domain" description="Serine aminopeptidase S33" evidence="1">
    <location>
        <begin position="47"/>
        <end position="149"/>
    </location>
</feature>
<dbReference type="HOGENOM" id="CLU_075730_0_0_4"/>
<dbReference type="PhylomeDB" id="Q82SY5"/>
<evidence type="ECO:0000313" key="2">
    <source>
        <dbReference type="EMBL" id="CAD86072.1"/>
    </source>
</evidence>
<reference evidence="2 3" key="1">
    <citation type="journal article" date="2003" name="J. Bacteriol.">
        <title>Complete genome sequence of the ammonia-oxidizing bacterium and obligate chemolithoautotroph Nitrosomonas europaea.</title>
        <authorList>
            <person name="Chain P."/>
            <person name="Lamerdin J."/>
            <person name="Larimer F."/>
            <person name="Regala W."/>
            <person name="Land M."/>
            <person name="Hauser L."/>
            <person name="Hooper A."/>
            <person name="Klotz M."/>
            <person name="Norton J."/>
            <person name="Sayavedra-Soto L."/>
            <person name="Arciero D."/>
            <person name="Hommes N."/>
            <person name="Whittaker M."/>
            <person name="Arp D."/>
        </authorList>
    </citation>
    <scope>NUCLEOTIDE SEQUENCE [LARGE SCALE GENOMIC DNA]</scope>
    <source>
        <strain evidence="3">ATCC 19718 / CIP 103999 / KCTC 2705 / NBRC 14298</strain>
    </source>
</reference>
<dbReference type="PANTHER" id="PTHR43265:SF1">
    <property type="entry name" value="ESTERASE ESTD"/>
    <property type="match status" value="1"/>
</dbReference>
<dbReference type="SMR" id="Q82SY5"/>
<organism evidence="2 3">
    <name type="scientific">Nitrosomonas europaea (strain ATCC 19718 / CIP 103999 / KCTC 2705 / NBRC 14298)</name>
    <dbReference type="NCBI Taxonomy" id="228410"/>
    <lineage>
        <taxon>Bacteria</taxon>
        <taxon>Pseudomonadati</taxon>
        <taxon>Pseudomonadota</taxon>
        <taxon>Betaproteobacteria</taxon>
        <taxon>Nitrosomonadales</taxon>
        <taxon>Nitrosomonadaceae</taxon>
        <taxon>Nitrosomonas</taxon>
    </lineage>
</organism>
<dbReference type="ESTHER" id="niteu-NE2161">
    <property type="family name" value="Hydrolase-1_PEP"/>
</dbReference>
<name>Q82SY5_NITEU</name>
<dbReference type="SUPFAM" id="SSF53474">
    <property type="entry name" value="alpha/beta-Hydrolases"/>
    <property type="match status" value="1"/>
</dbReference>
<dbReference type="InterPro" id="IPR022742">
    <property type="entry name" value="Hydrolase_4"/>
</dbReference>
<proteinExistence type="predicted"/>
<dbReference type="Gene3D" id="3.40.50.1820">
    <property type="entry name" value="alpha/beta hydrolase"/>
    <property type="match status" value="1"/>
</dbReference>
<dbReference type="GO" id="GO:0052689">
    <property type="term" value="F:carboxylic ester hydrolase activity"/>
    <property type="evidence" value="ECO:0007669"/>
    <property type="project" value="TreeGrafter"/>
</dbReference>
<dbReference type="PANTHER" id="PTHR43265">
    <property type="entry name" value="ESTERASE ESTD"/>
    <property type="match status" value="1"/>
</dbReference>
<evidence type="ECO:0000313" key="3">
    <source>
        <dbReference type="Proteomes" id="UP000001416"/>
    </source>
</evidence>
<dbReference type="AlphaFoldDB" id="Q82SY5"/>
<accession>Q82SY5</accession>
<dbReference type="InterPro" id="IPR053145">
    <property type="entry name" value="AB_hydrolase_Est10"/>
</dbReference>
<keyword evidence="3" id="KW-1185">Reference proteome</keyword>
<dbReference type="NCBIfam" id="TIGR03100">
    <property type="entry name" value="hydr1_PEP"/>
    <property type="match status" value="1"/>
</dbReference>
<sequence>MNVQEQAVRFCCHHDWLYGVLHLPQQPVTRGVLIVVGGPQYRVGSHRQFVLLARYLAERGIAVMRFDFRGMGDSDGEIRTFEHVGEDLRSAADFFFSECPFLEDIVIWGLCDAASAALFHAHQDSRVSGLVLLNPWVRTEQGIAKAYLKHYYLERLFDPEFWKKLLGGKFNPLASIRSLYEFGRNSLRGGKSPAVSEKSAGSACDLTVPLPERMLDGLKRFQGKILIITSGNDLTAREFLDLVDSSADWQATLRTKQTELCHMESANHTFSTREWRDQVTELTANRVLSW</sequence>
<dbReference type="EMBL" id="AL954747">
    <property type="protein sequence ID" value="CAD86072.1"/>
    <property type="molecule type" value="Genomic_DNA"/>
</dbReference>
<dbReference type="InterPro" id="IPR029058">
    <property type="entry name" value="AB_hydrolase_fold"/>
</dbReference>
<dbReference type="STRING" id="228410.NE2161"/>
<protein>
    <submittedName>
        <fullName evidence="2">Esterase/lipase/thioesterase family active site</fullName>
    </submittedName>
</protein>
<dbReference type="GeneID" id="87105297"/>
<dbReference type="KEGG" id="neu:NE2161"/>